<dbReference type="Proteomes" id="UP000271678">
    <property type="component" value="Unassembled WGS sequence"/>
</dbReference>
<gene>
    <name evidence="3" type="ORF">EFY87_12960</name>
</gene>
<keyword evidence="1" id="KW-0472">Membrane</keyword>
<dbReference type="GO" id="GO:0004519">
    <property type="term" value="F:endonuclease activity"/>
    <property type="evidence" value="ECO:0007669"/>
    <property type="project" value="UniProtKB-KW"/>
</dbReference>
<proteinExistence type="predicted"/>
<keyword evidence="3" id="KW-0255">Endonuclease</keyword>
<evidence type="ECO:0000259" key="2">
    <source>
        <dbReference type="Pfam" id="PF03372"/>
    </source>
</evidence>
<evidence type="ECO:0000256" key="1">
    <source>
        <dbReference type="SAM" id="Phobius"/>
    </source>
</evidence>
<protein>
    <submittedName>
        <fullName evidence="3">Endonuclease/exonuclease/phosphatase family protein</fullName>
    </submittedName>
</protein>
<name>A0A3M9M7I8_9MICO</name>
<evidence type="ECO:0000313" key="4">
    <source>
        <dbReference type="Proteomes" id="UP000271678"/>
    </source>
</evidence>
<dbReference type="SUPFAM" id="SSF56219">
    <property type="entry name" value="DNase I-like"/>
    <property type="match status" value="1"/>
</dbReference>
<dbReference type="Pfam" id="PF03372">
    <property type="entry name" value="Exo_endo_phos"/>
    <property type="match status" value="1"/>
</dbReference>
<keyword evidence="3" id="KW-0378">Hydrolase</keyword>
<dbReference type="InterPro" id="IPR036691">
    <property type="entry name" value="Endo/exonu/phosph_ase_sf"/>
</dbReference>
<dbReference type="AlphaFoldDB" id="A0A3M9M7I8"/>
<keyword evidence="4" id="KW-1185">Reference proteome</keyword>
<comment type="caution">
    <text evidence="3">The sequence shown here is derived from an EMBL/GenBank/DDBJ whole genome shotgun (WGS) entry which is preliminary data.</text>
</comment>
<dbReference type="GO" id="GO:0004527">
    <property type="term" value="F:exonuclease activity"/>
    <property type="evidence" value="ECO:0007669"/>
    <property type="project" value="UniProtKB-KW"/>
</dbReference>
<keyword evidence="3" id="KW-0269">Exonuclease</keyword>
<feature type="transmembrane region" description="Helical" evidence="1">
    <location>
        <begin position="55"/>
        <end position="73"/>
    </location>
</feature>
<accession>A0A3M9M7I8</accession>
<reference evidence="3 4" key="1">
    <citation type="submission" date="2018-11" db="EMBL/GenBank/DDBJ databases">
        <title>Draft genome of Simplicispira Flexivirga sp. BO-16.</title>
        <authorList>
            <person name="Im W.T."/>
        </authorList>
    </citation>
    <scope>NUCLEOTIDE SEQUENCE [LARGE SCALE GENOMIC DNA]</scope>
    <source>
        <strain evidence="3 4">BO-16</strain>
    </source>
</reference>
<organism evidence="3 4">
    <name type="scientific">Flexivirga caeni</name>
    <dbReference type="NCBI Taxonomy" id="2294115"/>
    <lineage>
        <taxon>Bacteria</taxon>
        <taxon>Bacillati</taxon>
        <taxon>Actinomycetota</taxon>
        <taxon>Actinomycetes</taxon>
        <taxon>Micrococcales</taxon>
        <taxon>Dermacoccaceae</taxon>
        <taxon>Flexivirga</taxon>
    </lineage>
</organism>
<sequence length="341" mass="37204">MVKPQTRRRPATMARALAWVVVACCGLVAFALTPLHWIDVSSPRLVELATFTPWGTPFAFVAVVACLALLVTHRSRRREAIAFGTASALLLALHVWWLAPLYVGPRPGTAGKPLVILSQNFEYGDPARLTELVRAEHVDVLVLTDVTNSRVKELEAAGVALTLPNSAGAATNQIMPSVVFSRFPIEEVRDGPHSSRADLIRLRTPSLGIINLIAVHPQPPYTSQWRTDYRALTAYLRHAVPQPKLQATIIAGDFNATTDNVPFRGILQLGFADALIQTRGGFHPTWPDSSARRYFGVPVPRVVTIDHILVSTQLAVSRLSTVHIPGSDHSGILADVARRAK</sequence>
<keyword evidence="1" id="KW-1133">Transmembrane helix</keyword>
<evidence type="ECO:0000313" key="3">
    <source>
        <dbReference type="EMBL" id="RNI21175.1"/>
    </source>
</evidence>
<dbReference type="EMBL" id="RJJQ01000012">
    <property type="protein sequence ID" value="RNI21175.1"/>
    <property type="molecule type" value="Genomic_DNA"/>
</dbReference>
<keyword evidence="1" id="KW-0812">Transmembrane</keyword>
<keyword evidence="3" id="KW-0540">Nuclease</keyword>
<feature type="transmembrane region" description="Helical" evidence="1">
    <location>
        <begin position="80"/>
        <end position="99"/>
    </location>
</feature>
<feature type="domain" description="Endonuclease/exonuclease/phosphatase" evidence="2">
    <location>
        <begin position="124"/>
        <end position="329"/>
    </location>
</feature>
<dbReference type="InterPro" id="IPR005135">
    <property type="entry name" value="Endo/exonuclease/phosphatase"/>
</dbReference>
<dbReference type="Gene3D" id="3.60.10.10">
    <property type="entry name" value="Endonuclease/exonuclease/phosphatase"/>
    <property type="match status" value="1"/>
</dbReference>